<evidence type="ECO:0000256" key="1">
    <source>
        <dbReference type="ARBA" id="ARBA00023125"/>
    </source>
</evidence>
<dbReference type="GO" id="GO:0000976">
    <property type="term" value="F:transcription cis-regulatory region binding"/>
    <property type="evidence" value="ECO:0007669"/>
    <property type="project" value="TreeGrafter"/>
</dbReference>
<dbReference type="InterPro" id="IPR009057">
    <property type="entry name" value="Homeodomain-like_sf"/>
</dbReference>
<dbReference type="SUPFAM" id="SSF48498">
    <property type="entry name" value="Tetracyclin repressor-like, C-terminal domain"/>
    <property type="match status" value="1"/>
</dbReference>
<dbReference type="Gene3D" id="1.10.357.10">
    <property type="entry name" value="Tetracycline Repressor, domain 2"/>
    <property type="match status" value="1"/>
</dbReference>
<reference evidence="4 5" key="1">
    <citation type="submission" date="2018-06" db="EMBL/GenBank/DDBJ databases">
        <authorList>
            <consortium name="Pathogen Informatics"/>
            <person name="Doyle S."/>
        </authorList>
    </citation>
    <scope>NUCLEOTIDE SEQUENCE [LARGE SCALE GENOMIC DNA]</scope>
    <source>
        <strain evidence="4 5">NCTC1934</strain>
    </source>
</reference>
<evidence type="ECO:0000259" key="3">
    <source>
        <dbReference type="PROSITE" id="PS50977"/>
    </source>
</evidence>
<dbReference type="GO" id="GO:0003700">
    <property type="term" value="F:DNA-binding transcription factor activity"/>
    <property type="evidence" value="ECO:0007669"/>
    <property type="project" value="TreeGrafter"/>
</dbReference>
<dbReference type="InterPro" id="IPR050109">
    <property type="entry name" value="HTH-type_TetR-like_transc_reg"/>
</dbReference>
<accession>A0A378Y7C5</accession>
<dbReference type="SUPFAM" id="SSF46689">
    <property type="entry name" value="Homeodomain-like"/>
    <property type="match status" value="1"/>
</dbReference>
<feature type="domain" description="HTH tetR-type" evidence="3">
    <location>
        <begin position="15"/>
        <end position="74"/>
    </location>
</feature>
<dbReference type="EMBL" id="UGRY01000002">
    <property type="protein sequence ID" value="SUA73115.1"/>
    <property type="molecule type" value="Genomic_DNA"/>
</dbReference>
<dbReference type="Pfam" id="PF00440">
    <property type="entry name" value="TetR_N"/>
    <property type="match status" value="1"/>
</dbReference>
<evidence type="ECO:0000313" key="4">
    <source>
        <dbReference type="EMBL" id="SUA73115.1"/>
    </source>
</evidence>
<evidence type="ECO:0000256" key="2">
    <source>
        <dbReference type="PROSITE-ProRule" id="PRU00335"/>
    </source>
</evidence>
<dbReference type="Proteomes" id="UP000255467">
    <property type="component" value="Unassembled WGS sequence"/>
</dbReference>
<dbReference type="PANTHER" id="PTHR30055">
    <property type="entry name" value="HTH-TYPE TRANSCRIPTIONAL REGULATOR RUTR"/>
    <property type="match status" value="1"/>
</dbReference>
<dbReference type="STRING" id="1406858.GCA_000710895_01425"/>
<dbReference type="PROSITE" id="PS50977">
    <property type="entry name" value="HTH_TETR_2"/>
    <property type="match status" value="1"/>
</dbReference>
<proteinExistence type="predicted"/>
<keyword evidence="1 2" id="KW-0238">DNA-binding</keyword>
<dbReference type="PRINTS" id="PR00455">
    <property type="entry name" value="HTHTETR"/>
</dbReference>
<sequence length="222" mass="24032">MFNRLAVPQGSAEDLSTRARIRDAAIAVFGEQGFGVGVRAIATAAGVSPGLVNHHFGSKDGLRAACDEYVRAVVREAKVESMERPSPSGLLRQIAEIEEYAPLIAYLVRSFQAGGSLAAAFFEHMVEDVEHYLSAGIAAGTLRAPSDLAAMARFLATTNGGGMMMFLQLYATEHPGPVDYRKALREYADRMMLPALELYTHGLLTDSMMLDTLLAQRQDNPP</sequence>
<dbReference type="InterPro" id="IPR001647">
    <property type="entry name" value="HTH_TetR"/>
</dbReference>
<protein>
    <submittedName>
        <fullName evidence="4">Transcriptional regulator BetI</fullName>
    </submittedName>
</protein>
<gene>
    <name evidence="4" type="ORF">NCTC1934_00550</name>
</gene>
<dbReference type="OrthoDB" id="3403733at2"/>
<dbReference type="PANTHER" id="PTHR30055:SF146">
    <property type="entry name" value="HTH-TYPE TRANSCRIPTIONAL DUAL REGULATOR CECR"/>
    <property type="match status" value="1"/>
</dbReference>
<dbReference type="InterPro" id="IPR041484">
    <property type="entry name" value="TetR_C_25"/>
</dbReference>
<dbReference type="InterPro" id="IPR036271">
    <property type="entry name" value="Tet_transcr_reg_TetR-rel_C_sf"/>
</dbReference>
<name>A0A378Y7C5_9NOCA</name>
<feature type="DNA-binding region" description="H-T-H motif" evidence="2">
    <location>
        <begin position="37"/>
        <end position="56"/>
    </location>
</feature>
<evidence type="ECO:0000313" key="5">
    <source>
        <dbReference type="Proteomes" id="UP000255467"/>
    </source>
</evidence>
<dbReference type="AlphaFoldDB" id="A0A378Y7C5"/>
<dbReference type="RefSeq" id="WP_039816935.1">
    <property type="nucleotide sequence ID" value="NZ_UGRY01000002.1"/>
</dbReference>
<organism evidence="4 5">
    <name type="scientific">Nocardia otitidiscaviarum</name>
    <dbReference type="NCBI Taxonomy" id="1823"/>
    <lineage>
        <taxon>Bacteria</taxon>
        <taxon>Bacillati</taxon>
        <taxon>Actinomycetota</taxon>
        <taxon>Actinomycetes</taxon>
        <taxon>Mycobacteriales</taxon>
        <taxon>Nocardiaceae</taxon>
        <taxon>Nocardia</taxon>
    </lineage>
</organism>
<dbReference type="Pfam" id="PF17933">
    <property type="entry name" value="TetR_C_25"/>
    <property type="match status" value="1"/>
</dbReference>
<keyword evidence="5" id="KW-1185">Reference proteome</keyword>